<feature type="domain" description="Stealth protein CR3 conserved region 3" evidence="6">
    <location>
        <begin position="461"/>
        <end position="509"/>
    </location>
</feature>
<dbReference type="PANTHER" id="PTHR24045:SF0">
    <property type="entry name" value="N-ACETYLGLUCOSAMINE-1-PHOSPHOTRANSFERASE SUBUNITS ALPHA_BETA"/>
    <property type="match status" value="1"/>
</dbReference>
<evidence type="ECO:0000259" key="5">
    <source>
        <dbReference type="Pfam" id="PF17101"/>
    </source>
</evidence>
<dbReference type="InterPro" id="IPR047141">
    <property type="entry name" value="Stealth"/>
</dbReference>
<evidence type="ECO:0000259" key="4">
    <source>
        <dbReference type="Pfam" id="PF11380"/>
    </source>
</evidence>
<feature type="domain" description="Stealth protein CR4 conserved region 4" evidence="7">
    <location>
        <begin position="537"/>
        <end position="585"/>
    </location>
</feature>
<gene>
    <name evidence="8" type="ORF">R1Y80_29760</name>
</gene>
<keyword evidence="3" id="KW-0270">Exopolysaccharide synthesis</keyword>
<proteinExistence type="inferred from homology"/>
<comment type="similarity">
    <text evidence="1">Belongs to the stealth family.</text>
</comment>
<feature type="domain" description="Stealth protein CR1 conserved region 1" evidence="5">
    <location>
        <begin position="267"/>
        <end position="294"/>
    </location>
</feature>
<evidence type="ECO:0000256" key="2">
    <source>
        <dbReference type="ARBA" id="ARBA00022679"/>
    </source>
</evidence>
<name>A0AAU8KNI9_9ACTN</name>
<organism evidence="8">
    <name type="scientific">Streptomyces sp. JL1001</name>
    <dbReference type="NCBI Taxonomy" id="3078227"/>
    <lineage>
        <taxon>Bacteria</taxon>
        <taxon>Bacillati</taxon>
        <taxon>Actinomycetota</taxon>
        <taxon>Actinomycetes</taxon>
        <taxon>Kitasatosporales</taxon>
        <taxon>Streptomycetaceae</taxon>
        <taxon>Streptomyces</taxon>
    </lineage>
</organism>
<dbReference type="Pfam" id="PF17102">
    <property type="entry name" value="Stealth_CR3"/>
    <property type="match status" value="1"/>
</dbReference>
<dbReference type="GO" id="GO:0000271">
    <property type="term" value="P:polysaccharide biosynthetic process"/>
    <property type="evidence" value="ECO:0007669"/>
    <property type="project" value="UniProtKB-KW"/>
</dbReference>
<accession>A0AAU8KNI9</accession>
<evidence type="ECO:0000256" key="3">
    <source>
        <dbReference type="ARBA" id="ARBA00023169"/>
    </source>
</evidence>
<dbReference type="EMBL" id="CP136798">
    <property type="protein sequence ID" value="XCN17566.1"/>
    <property type="molecule type" value="Genomic_DNA"/>
</dbReference>
<sequence length="599" mass="66957">MVSVSNPETSSLVSTYRSLVPVRARRRIVRRVPVPLRNMVMHLLATFDSLRSAVVVRVLGGRSNPARHSTEASLRIVRIDGKHVRAVVVRGATEWAARARNLHMVVAVLEDAEIDYFAVRGTGKDIPCVAVSACHRQDVEEVLQIAFGRNPGYVRDVAGGQLRTGASAKTWNRLRSSQVLRLAWNVCDPTGKLVFGPESGCDLEFWVESDGALIAPRPNAVVTRLPVGTELRMAEQKLFSLVPGQYHTGYTRTVPEFTARLPGDHAFPIDVVYTWVDDADPVWRAGKDTVRRSLDPGRAGEMHEQADNGARYTSRDELRYSLRSIHQYAPWVRNIYLVTAGQAPGWLNTEHPGLRVVDHREIFSDPGALPTFNSHAIESQLHHIAGLSEHFLYLNDDVFFGRPVTPDHFFHTNGLTKFFTSKALIPSGQITPEDLPVDAAGKNSRGLIAQQFGTVISQKMKHTPHALSRTVLDEIELTYERAHWVTQNSRFRSPHDIPVASSLHHYYAYHQARATLGNLRYVYVDIGDVLAQRRLDRLVARRDFDTFCINDTVVPEDPDAQARMVKRFLDDYFPVPSPFELPGAEGAPTRRIAELGAAA</sequence>
<evidence type="ECO:0000256" key="1">
    <source>
        <dbReference type="ARBA" id="ARBA00007583"/>
    </source>
</evidence>
<evidence type="ECO:0000259" key="6">
    <source>
        <dbReference type="Pfam" id="PF17102"/>
    </source>
</evidence>
<dbReference type="Pfam" id="PF11380">
    <property type="entry name" value="Stealth_CR2"/>
    <property type="match status" value="1"/>
</dbReference>
<dbReference type="Pfam" id="PF17101">
    <property type="entry name" value="Stealth_CR1"/>
    <property type="match status" value="1"/>
</dbReference>
<dbReference type="Pfam" id="PF17103">
    <property type="entry name" value="Stealth_CR4"/>
    <property type="match status" value="1"/>
</dbReference>
<dbReference type="InterPro" id="IPR031358">
    <property type="entry name" value="Stealth_CR1"/>
</dbReference>
<feature type="domain" description="Stealth protein CR2 conserved region 2" evidence="4">
    <location>
        <begin position="311"/>
        <end position="417"/>
    </location>
</feature>
<dbReference type="InterPro" id="IPR021520">
    <property type="entry name" value="Stealth_CR2"/>
</dbReference>
<evidence type="ECO:0000313" key="8">
    <source>
        <dbReference type="EMBL" id="XCN17566.1"/>
    </source>
</evidence>
<dbReference type="AlphaFoldDB" id="A0AAU8KNI9"/>
<dbReference type="GO" id="GO:0016772">
    <property type="term" value="F:transferase activity, transferring phosphorus-containing groups"/>
    <property type="evidence" value="ECO:0007669"/>
    <property type="project" value="InterPro"/>
</dbReference>
<evidence type="ECO:0000259" key="7">
    <source>
        <dbReference type="Pfam" id="PF17103"/>
    </source>
</evidence>
<dbReference type="PANTHER" id="PTHR24045">
    <property type="match status" value="1"/>
</dbReference>
<keyword evidence="2" id="KW-0808">Transferase</keyword>
<dbReference type="InterPro" id="IPR031356">
    <property type="entry name" value="Stealth_CR4"/>
</dbReference>
<protein>
    <submittedName>
        <fullName evidence="8">Stealth family protein</fullName>
    </submittedName>
</protein>
<dbReference type="InterPro" id="IPR031357">
    <property type="entry name" value="Stealth_CR3"/>
</dbReference>
<reference evidence="8" key="1">
    <citation type="submission" date="2023-10" db="EMBL/GenBank/DDBJ databases">
        <title>Complete genome sequence of Streptomyces sp. JL1001.</title>
        <authorList>
            <person name="Jiang L."/>
        </authorList>
    </citation>
    <scope>NUCLEOTIDE SEQUENCE</scope>
    <source>
        <strain evidence="8">JL1001</strain>
    </source>
</reference>
<dbReference type="RefSeq" id="WP_354598289.1">
    <property type="nucleotide sequence ID" value="NZ_CP136798.1"/>
</dbReference>